<evidence type="ECO:0000313" key="10">
    <source>
        <dbReference type="EMBL" id="EGF99887.1"/>
    </source>
</evidence>
<dbReference type="HOGENOM" id="CLU_018204_4_4_1"/>
<dbReference type="PROSITE" id="PS00072">
    <property type="entry name" value="ACYL_COA_DH_1"/>
    <property type="match status" value="1"/>
</dbReference>
<dbReference type="InterPro" id="IPR018506">
    <property type="entry name" value="Cyt_B5_heme-BS"/>
</dbReference>
<keyword evidence="11" id="KW-1185">Reference proteome</keyword>
<dbReference type="GO" id="GO:0005737">
    <property type="term" value="C:cytoplasm"/>
    <property type="evidence" value="ECO:0007669"/>
    <property type="project" value="TreeGrafter"/>
</dbReference>
<comment type="similarity">
    <text evidence="2">Belongs to the acyl-CoA dehydrogenase family.</text>
</comment>
<keyword evidence="8" id="KW-0408">Iron</keyword>
<dbReference type="eggNOG" id="KOG0537">
    <property type="taxonomic scope" value="Eukaryota"/>
</dbReference>
<dbReference type="InterPro" id="IPR036400">
    <property type="entry name" value="Cyt_B5-like_heme/steroid_sf"/>
</dbReference>
<evidence type="ECO:0000256" key="1">
    <source>
        <dbReference type="ARBA" id="ARBA00001974"/>
    </source>
</evidence>
<evidence type="ECO:0000259" key="9">
    <source>
        <dbReference type="PROSITE" id="PS50255"/>
    </source>
</evidence>
<dbReference type="Pfam" id="PF02770">
    <property type="entry name" value="Acyl-CoA_dh_M"/>
    <property type="match status" value="1"/>
</dbReference>
<evidence type="ECO:0000256" key="2">
    <source>
        <dbReference type="ARBA" id="ARBA00009347"/>
    </source>
</evidence>
<keyword evidence="6" id="KW-0274">FAD</keyword>
<dbReference type="PANTHER" id="PTHR48083">
    <property type="entry name" value="MEDIUM-CHAIN SPECIFIC ACYL-COA DEHYDROGENASE, MITOCHONDRIAL-RELATED"/>
    <property type="match status" value="1"/>
</dbReference>
<evidence type="ECO:0000256" key="7">
    <source>
        <dbReference type="ARBA" id="ARBA00023002"/>
    </source>
</evidence>
<dbReference type="SMART" id="SM01117">
    <property type="entry name" value="Cyt-b5"/>
    <property type="match status" value="1"/>
</dbReference>
<dbReference type="OrthoDB" id="2588832at2759"/>
<dbReference type="PANTHER" id="PTHR48083:SF28">
    <property type="entry name" value="ACYL-COA DEHYDROGENASE FAMILY PROTEIN (AFU_ORTHOLOGUE AFUA_6G10880)-RELATED"/>
    <property type="match status" value="1"/>
</dbReference>
<dbReference type="Gene3D" id="2.40.110.10">
    <property type="entry name" value="Butyryl-CoA Dehydrogenase, subunit A, domain 2"/>
    <property type="match status" value="1"/>
</dbReference>
<evidence type="ECO:0000313" key="11">
    <source>
        <dbReference type="Proteomes" id="UP000001072"/>
    </source>
</evidence>
<dbReference type="Gene3D" id="3.10.120.10">
    <property type="entry name" value="Cytochrome b5-like heme/steroid binding domain"/>
    <property type="match status" value="1"/>
</dbReference>
<dbReference type="RefSeq" id="XP_007416829.1">
    <property type="nucleotide sequence ID" value="XM_007416767.1"/>
</dbReference>
<dbReference type="Proteomes" id="UP000001072">
    <property type="component" value="Unassembled WGS sequence"/>
</dbReference>
<dbReference type="GeneID" id="18932344"/>
<dbReference type="PROSITE" id="PS00191">
    <property type="entry name" value="CYTOCHROME_B5_1"/>
    <property type="match status" value="1"/>
</dbReference>
<organism evidence="11">
    <name type="scientific">Melampsora larici-populina (strain 98AG31 / pathotype 3-4-7)</name>
    <name type="common">Poplar leaf rust fungus</name>
    <dbReference type="NCBI Taxonomy" id="747676"/>
    <lineage>
        <taxon>Eukaryota</taxon>
        <taxon>Fungi</taxon>
        <taxon>Dikarya</taxon>
        <taxon>Basidiomycota</taxon>
        <taxon>Pucciniomycotina</taxon>
        <taxon>Pucciniomycetes</taxon>
        <taxon>Pucciniales</taxon>
        <taxon>Melampsoraceae</taxon>
        <taxon>Melampsora</taxon>
    </lineage>
</organism>
<keyword evidence="7" id="KW-0560">Oxidoreductase</keyword>
<dbReference type="InterPro" id="IPR006089">
    <property type="entry name" value="Acyl-CoA_DH_CS"/>
</dbReference>
<dbReference type="InParanoid" id="F4S677"/>
<reference evidence="11" key="1">
    <citation type="journal article" date="2011" name="Proc. Natl. Acad. Sci. U.S.A.">
        <title>Obligate biotrophy features unraveled by the genomic analysis of rust fungi.</title>
        <authorList>
            <person name="Duplessis S."/>
            <person name="Cuomo C.A."/>
            <person name="Lin Y.-C."/>
            <person name="Aerts A."/>
            <person name="Tisserant E."/>
            <person name="Veneault-Fourrey C."/>
            <person name="Joly D.L."/>
            <person name="Hacquard S."/>
            <person name="Amselem J."/>
            <person name="Cantarel B.L."/>
            <person name="Chiu R."/>
            <person name="Coutinho P.M."/>
            <person name="Feau N."/>
            <person name="Field M."/>
            <person name="Frey P."/>
            <person name="Gelhaye E."/>
            <person name="Goldberg J."/>
            <person name="Grabherr M.G."/>
            <person name="Kodira C.D."/>
            <person name="Kohler A."/>
            <person name="Kuees U."/>
            <person name="Lindquist E.A."/>
            <person name="Lucas S.M."/>
            <person name="Mago R."/>
            <person name="Mauceli E."/>
            <person name="Morin E."/>
            <person name="Murat C."/>
            <person name="Pangilinan J.L."/>
            <person name="Park R."/>
            <person name="Pearson M."/>
            <person name="Quesneville H."/>
            <person name="Rouhier N."/>
            <person name="Sakthikumar S."/>
            <person name="Salamov A.A."/>
            <person name="Schmutz J."/>
            <person name="Selles B."/>
            <person name="Shapiro H."/>
            <person name="Tanguay P."/>
            <person name="Tuskan G.A."/>
            <person name="Henrissat B."/>
            <person name="Van de Peer Y."/>
            <person name="Rouze P."/>
            <person name="Ellis J.G."/>
            <person name="Dodds P.N."/>
            <person name="Schein J.E."/>
            <person name="Zhong S."/>
            <person name="Hamelin R.C."/>
            <person name="Grigoriev I.V."/>
            <person name="Szabo L.J."/>
            <person name="Martin F."/>
        </authorList>
    </citation>
    <scope>NUCLEOTIDE SEQUENCE [LARGE SCALE GENOMIC DNA]</scope>
    <source>
        <strain evidence="11">98AG31 / pathotype 3-4-7</strain>
    </source>
</reference>
<dbReference type="Pfam" id="PF02771">
    <property type="entry name" value="Acyl-CoA_dh_N"/>
    <property type="match status" value="1"/>
</dbReference>
<keyword evidence="4" id="KW-0285">Flavoprotein</keyword>
<dbReference type="InterPro" id="IPR037069">
    <property type="entry name" value="AcylCoA_DH/ox_N_sf"/>
</dbReference>
<dbReference type="SUPFAM" id="SSF56645">
    <property type="entry name" value="Acyl-CoA dehydrogenase NM domain-like"/>
    <property type="match status" value="1"/>
</dbReference>
<keyword evidence="3" id="KW-0349">Heme</keyword>
<comment type="cofactor">
    <cofactor evidence="1">
        <name>FAD</name>
        <dbReference type="ChEBI" id="CHEBI:57692"/>
    </cofactor>
</comment>
<dbReference type="InterPro" id="IPR050741">
    <property type="entry name" value="Acyl-CoA_dehydrogenase"/>
</dbReference>
<sequence>MANVPSSDSYLNIFSTLPAGKKLKPFSRQEVGQHAKEGDLWCIVDTAVYDLSSFVDMHPGGASVLLDKNVAGKDATEAFFGLHRSEVLKKYGRYLIGNIQGEQPKYMLQKDGELSLVPHSEPGWLSKGYSSPYYNEGHRKFQKAMRLFFDQHVTPQAREHELTGKKITQELVDLMGTTHVNAMRLGPGKHLHGLTLPSGLKGEDYDYFHELILTQEMGRTGARGFSDGMLGGMVIGLPPVLNFGSPELKSKIIPEVLSGKKYIALAISEAFAGSDVAGLRCTAVKTPDGKHYIVNGTKKWITNGTFADYFSTGVRTDKGLSMLLIERGEGVETKPIKTSYSPAAGTAYISFDNVKVPATNLLGVENKGLQVILSNFNHERWIMCCGVIRASRFVTEECLKWAHQRKVFGKPLINQPVIRQKFAQMFAKCEATQSWLEHVTYQMNKMSYAEQADLLAGQIGLLKAYSTRVAHEVADEAVQIFGGRGISATGMGRFVEMFQRSYKFDAVLGGSEEILFDLGVRQAMRKMPNAVL</sequence>
<dbReference type="SUPFAM" id="SSF47203">
    <property type="entry name" value="Acyl-CoA dehydrogenase C-terminal domain-like"/>
    <property type="match status" value="1"/>
</dbReference>
<evidence type="ECO:0000256" key="3">
    <source>
        <dbReference type="ARBA" id="ARBA00022617"/>
    </source>
</evidence>
<gene>
    <name evidence="10" type="ORF">MELLADRAFT_73307</name>
</gene>
<dbReference type="GO" id="GO:0033539">
    <property type="term" value="P:fatty acid beta-oxidation using acyl-CoA dehydrogenase"/>
    <property type="evidence" value="ECO:0007669"/>
    <property type="project" value="TreeGrafter"/>
</dbReference>
<dbReference type="InterPro" id="IPR013786">
    <property type="entry name" value="AcylCoA_DH/ox_N"/>
</dbReference>
<name>F4S677_MELLP</name>
<dbReference type="SUPFAM" id="SSF55856">
    <property type="entry name" value="Cytochrome b5-like heme/steroid binding domain"/>
    <property type="match status" value="1"/>
</dbReference>
<dbReference type="InterPro" id="IPR009075">
    <property type="entry name" value="AcylCo_DH/oxidase_C"/>
</dbReference>
<dbReference type="InterPro" id="IPR001199">
    <property type="entry name" value="Cyt_B5-like_heme/steroid-bd"/>
</dbReference>
<dbReference type="Gene3D" id="1.10.540.10">
    <property type="entry name" value="Acyl-CoA dehydrogenase/oxidase, N-terminal domain"/>
    <property type="match status" value="1"/>
</dbReference>
<protein>
    <recommendedName>
        <fullName evidence="9">Cytochrome b5 heme-binding domain-containing protein</fullName>
    </recommendedName>
</protein>
<dbReference type="InterPro" id="IPR046373">
    <property type="entry name" value="Acyl-CoA_Oxase/DH_mid-dom_sf"/>
</dbReference>
<dbReference type="GO" id="GO:0020037">
    <property type="term" value="F:heme binding"/>
    <property type="evidence" value="ECO:0007669"/>
    <property type="project" value="InterPro"/>
</dbReference>
<dbReference type="VEuPathDB" id="FungiDB:MELLADRAFT_73307"/>
<evidence type="ECO:0000256" key="6">
    <source>
        <dbReference type="ARBA" id="ARBA00022827"/>
    </source>
</evidence>
<proteinExistence type="inferred from homology"/>
<dbReference type="eggNOG" id="KOG0141">
    <property type="taxonomic scope" value="Eukaryota"/>
</dbReference>
<dbReference type="PROSITE" id="PS50255">
    <property type="entry name" value="CYTOCHROME_B5_2"/>
    <property type="match status" value="1"/>
</dbReference>
<keyword evidence="5" id="KW-0479">Metal-binding</keyword>
<dbReference type="InterPro" id="IPR006091">
    <property type="entry name" value="Acyl-CoA_Oxase/DH_mid-dom"/>
</dbReference>
<dbReference type="Pfam" id="PF00441">
    <property type="entry name" value="Acyl-CoA_dh_1"/>
    <property type="match status" value="1"/>
</dbReference>
<dbReference type="AlphaFoldDB" id="F4S677"/>
<dbReference type="Pfam" id="PF00173">
    <property type="entry name" value="Cyt-b5"/>
    <property type="match status" value="1"/>
</dbReference>
<dbReference type="InterPro" id="IPR009100">
    <property type="entry name" value="AcylCoA_DH/oxidase_NM_dom_sf"/>
</dbReference>
<dbReference type="InterPro" id="IPR036250">
    <property type="entry name" value="AcylCo_DH-like_C"/>
</dbReference>
<accession>F4S677</accession>
<feature type="domain" description="Cytochrome b5 heme-binding" evidence="9">
    <location>
        <begin position="23"/>
        <end position="100"/>
    </location>
</feature>
<dbReference type="GO" id="GO:0003995">
    <property type="term" value="F:acyl-CoA dehydrogenase activity"/>
    <property type="evidence" value="ECO:0007669"/>
    <property type="project" value="InterPro"/>
</dbReference>
<dbReference type="EMBL" id="GL883153">
    <property type="protein sequence ID" value="EGF99887.1"/>
    <property type="molecule type" value="Genomic_DNA"/>
</dbReference>
<evidence type="ECO:0000256" key="4">
    <source>
        <dbReference type="ARBA" id="ARBA00022630"/>
    </source>
</evidence>
<evidence type="ECO:0000256" key="8">
    <source>
        <dbReference type="ARBA" id="ARBA00023004"/>
    </source>
</evidence>
<dbReference type="STRING" id="747676.F4S677"/>
<dbReference type="Gene3D" id="1.20.140.10">
    <property type="entry name" value="Butyryl-CoA Dehydrogenase, subunit A, domain 3"/>
    <property type="match status" value="1"/>
</dbReference>
<dbReference type="KEGG" id="mlr:MELLADRAFT_73307"/>
<dbReference type="GO" id="GO:0046872">
    <property type="term" value="F:metal ion binding"/>
    <property type="evidence" value="ECO:0007669"/>
    <property type="project" value="UniProtKB-KW"/>
</dbReference>
<evidence type="ECO:0000256" key="5">
    <source>
        <dbReference type="ARBA" id="ARBA00022723"/>
    </source>
</evidence>
<dbReference type="GO" id="GO:0050660">
    <property type="term" value="F:flavin adenine dinucleotide binding"/>
    <property type="evidence" value="ECO:0007669"/>
    <property type="project" value="InterPro"/>
</dbReference>